<dbReference type="NCBIfam" id="NF033527">
    <property type="entry name" value="transpos_Tn3"/>
    <property type="match status" value="1"/>
</dbReference>
<sequence length="1010" mass="112314">MPVRYLSDPELARLSGWPDEIADEDAVTYFTLSADDLSWLAGFNRPQNRLGVAVQLSTLPWLGWIPDDLAGCPPTALDRLAEALAIAPDTSSALLTEYGGWQGETRRKHRGRVLDRLGWRLCGAGERKLLDEFLLARALEHDAPGVLLRLACDWLRAESIVRPPVDTLTRRIATARDAARAETYHRLGPLLQPPRPMQLDRLLDVEPDLGITRLAWLRRGATVATPELLKAELDKLEFLRRHGADTLDLSRLPAGRRRMLAEIGRRSTNQALQRADVERRHPVLLATLAETYAEVLDELVQLLDQALAGADSRARRELSQRLVDRAKAEADRAQLLDEILDVLANPNVSDTDAGRLVRAQIGMPRLIAARRPAEQREPRDHGHFQLLAARYKYLRTFTPPVIAALPLTGNTASSPIATLLRAVEVLRDLNAAGRTTVPEDAATTDATVFVPTRWRSYLDTARGQGRGAAYRHYWELSVLYGVQAGLRAGDLWVPGSRRYTDPATLLLPPERWAGQRDDFCTVTGSDPNPSRQLERLETELHTAVARLETILADPGAEGLARLGDDGELIVSPLPAEQIPAEANTLAEATSARLPRVQLPALLIEVDQLTGFSEEFTHAGGAQPRSPDLRRNLYASLITYACNLGYAGMADASGISADALAWTSQWYLRQETLRAANTRLVNAHHAHPLATLWGGGTLSSSDGQRFPQRGRSLTARALSRYFLDEGTTTYTHVSDQHSTYGTTVIPTTWREAVAVLDEIFGNPTDLPLGEHTVDTAGQTLATFAIFYLAGLQFSPRIRDIGRLQLYRLGNASSWRTRYPHAGPLLGQPIQTQLITEHWNDLLRLVASMKFGHTTASLLIAKLHASSRQSGLAKALHEYGRLVRTIYVCRYVADEELRRRVRRQLNKGESLHALRRNLFFAHQGHVRRRHLDEQIDQALCLTLVTNACVLWTTTYLADTIDALRADGIEVRDDIAAHLTPAQHDQINFYGTYSFDIDAELHRDGRRPLRVPA</sequence>
<gene>
    <name evidence="7" type="ORF">GCM10023161_30620</name>
</gene>
<comment type="caution">
    <text evidence="7">The sequence shown here is derived from an EMBL/GenBank/DDBJ whole genome shotgun (WGS) entry which is preliminary data.</text>
</comment>
<dbReference type="EMBL" id="BAABGF010000032">
    <property type="protein sequence ID" value="GAA4544200.1"/>
    <property type="molecule type" value="Genomic_DNA"/>
</dbReference>
<dbReference type="RefSeq" id="WP_264035999.1">
    <property type="nucleotide sequence ID" value="NZ_BAABGF010000032.1"/>
</dbReference>
<proteinExistence type="inferred from homology"/>
<evidence type="ECO:0000259" key="6">
    <source>
        <dbReference type="Pfam" id="PF13700"/>
    </source>
</evidence>
<feature type="domain" description="DUF4158" evidence="6">
    <location>
        <begin position="6"/>
        <end position="175"/>
    </location>
</feature>
<evidence type="ECO:0000256" key="3">
    <source>
        <dbReference type="ARBA" id="ARBA00023125"/>
    </source>
</evidence>
<organism evidence="7 8">
    <name type="scientific">Mycobacterium paraffinicum</name>
    <dbReference type="NCBI Taxonomy" id="53378"/>
    <lineage>
        <taxon>Bacteria</taxon>
        <taxon>Bacillati</taxon>
        <taxon>Actinomycetota</taxon>
        <taxon>Actinomycetes</taxon>
        <taxon>Mycobacteriales</taxon>
        <taxon>Mycobacteriaceae</taxon>
        <taxon>Mycobacterium</taxon>
    </lineage>
</organism>
<dbReference type="Pfam" id="PF01526">
    <property type="entry name" value="DDE_Tnp_Tn3"/>
    <property type="match status" value="1"/>
</dbReference>
<accession>A0ABP8RQ30</accession>
<dbReference type="InterPro" id="IPR025296">
    <property type="entry name" value="DUF4158"/>
</dbReference>
<dbReference type="Pfam" id="PF13700">
    <property type="entry name" value="DUF4158"/>
    <property type="match status" value="1"/>
</dbReference>
<dbReference type="Proteomes" id="UP001501417">
    <property type="component" value="Unassembled WGS sequence"/>
</dbReference>
<feature type="domain" description="Tn3 transposase DDE" evidence="5">
    <location>
        <begin position="601"/>
        <end position="990"/>
    </location>
</feature>
<keyword evidence="3" id="KW-0238">DNA-binding</keyword>
<evidence type="ECO:0000256" key="2">
    <source>
        <dbReference type="ARBA" id="ARBA00022578"/>
    </source>
</evidence>
<keyword evidence="4" id="KW-0233">DNA recombination</keyword>
<dbReference type="InterPro" id="IPR002513">
    <property type="entry name" value="Tn3_Tnp_DDE_dom"/>
</dbReference>
<keyword evidence="2" id="KW-0815">Transposition</keyword>
<evidence type="ECO:0000256" key="4">
    <source>
        <dbReference type="ARBA" id="ARBA00023172"/>
    </source>
</evidence>
<evidence type="ECO:0000313" key="7">
    <source>
        <dbReference type="EMBL" id="GAA4544200.1"/>
    </source>
</evidence>
<evidence type="ECO:0000313" key="8">
    <source>
        <dbReference type="Proteomes" id="UP001501417"/>
    </source>
</evidence>
<reference evidence="8" key="1">
    <citation type="journal article" date="2019" name="Int. J. Syst. Evol. Microbiol.">
        <title>The Global Catalogue of Microorganisms (GCM) 10K type strain sequencing project: providing services to taxonomists for standard genome sequencing and annotation.</title>
        <authorList>
            <consortium name="The Broad Institute Genomics Platform"/>
            <consortium name="The Broad Institute Genome Sequencing Center for Infectious Disease"/>
            <person name="Wu L."/>
            <person name="Ma J."/>
        </authorList>
    </citation>
    <scope>NUCLEOTIDE SEQUENCE [LARGE SCALE GENOMIC DNA]</scope>
    <source>
        <strain evidence="8">JCM 17782</strain>
    </source>
</reference>
<protein>
    <submittedName>
        <fullName evidence="7">Tn3-like element TnAs1 family transposase</fullName>
    </submittedName>
</protein>
<evidence type="ECO:0000259" key="5">
    <source>
        <dbReference type="Pfam" id="PF01526"/>
    </source>
</evidence>
<evidence type="ECO:0000256" key="1">
    <source>
        <dbReference type="ARBA" id="ARBA00009402"/>
    </source>
</evidence>
<comment type="similarity">
    <text evidence="1">Belongs to the transposase 7 family.</text>
</comment>
<dbReference type="InterPro" id="IPR047653">
    <property type="entry name" value="Tn3-like_transpos"/>
</dbReference>
<keyword evidence="8" id="KW-1185">Reference proteome</keyword>
<name>A0ABP8RQ30_9MYCO</name>